<dbReference type="Proteomes" id="UP000029590">
    <property type="component" value="Unassembled WGS sequence"/>
</dbReference>
<dbReference type="GO" id="GO:0005829">
    <property type="term" value="C:cytosol"/>
    <property type="evidence" value="ECO:0007669"/>
    <property type="project" value="TreeGrafter"/>
</dbReference>
<dbReference type="SUPFAM" id="SSF55298">
    <property type="entry name" value="YjgF-like"/>
    <property type="match status" value="1"/>
</dbReference>
<name>A0AAW3F725_BURGA</name>
<dbReference type="AlphaFoldDB" id="A0AAW3F725"/>
<evidence type="ECO:0000313" key="1">
    <source>
        <dbReference type="EMBL" id="KGC15651.1"/>
    </source>
</evidence>
<accession>A0AAW3F725</accession>
<dbReference type="Gene3D" id="3.30.1330.40">
    <property type="entry name" value="RutC-like"/>
    <property type="match status" value="1"/>
</dbReference>
<protein>
    <submittedName>
        <fullName evidence="1">Endoribonuclease L-PSP family protein</fullName>
    </submittedName>
</protein>
<dbReference type="RefSeq" id="WP_025100058.1">
    <property type="nucleotide sequence ID" value="NZ_CADEQD010000003.1"/>
</dbReference>
<reference evidence="1 2" key="1">
    <citation type="submission" date="2014-04" db="EMBL/GenBank/DDBJ databases">
        <authorList>
            <person name="Bishop-Lilly K.A."/>
            <person name="Broomall S.M."/>
            <person name="Chain P.S."/>
            <person name="Chertkov O."/>
            <person name="Coyne S.R."/>
            <person name="Daligault H.E."/>
            <person name="Davenport K.W."/>
            <person name="Erkkila T."/>
            <person name="Frey K.G."/>
            <person name="Gibbons H.S."/>
            <person name="Gu W."/>
            <person name="Jaissle J."/>
            <person name="Johnson S.L."/>
            <person name="Koroleva G.I."/>
            <person name="Ladner J.T."/>
            <person name="Lo C.-C."/>
            <person name="Minogue T.D."/>
            <person name="Munk C."/>
            <person name="Palacios G.F."/>
            <person name="Redden C.L."/>
            <person name="Rosenzweig C.N."/>
            <person name="Scholz M.B."/>
            <person name="Teshima H."/>
            <person name="Xu Y."/>
        </authorList>
    </citation>
    <scope>NUCLEOTIDE SEQUENCE [LARGE SCALE GENOMIC DNA]</scope>
    <source>
        <strain evidence="2">gladioli</strain>
    </source>
</reference>
<evidence type="ECO:0000313" key="2">
    <source>
        <dbReference type="Proteomes" id="UP000029590"/>
    </source>
</evidence>
<dbReference type="EMBL" id="JPGG01000016">
    <property type="protein sequence ID" value="KGC15651.1"/>
    <property type="molecule type" value="Genomic_DNA"/>
</dbReference>
<organism evidence="1 2">
    <name type="scientific">Burkholderia gladioli</name>
    <name type="common">Pseudomonas marginata</name>
    <name type="synonym">Phytomonas marginata</name>
    <dbReference type="NCBI Taxonomy" id="28095"/>
    <lineage>
        <taxon>Bacteria</taxon>
        <taxon>Pseudomonadati</taxon>
        <taxon>Pseudomonadota</taxon>
        <taxon>Betaproteobacteria</taxon>
        <taxon>Burkholderiales</taxon>
        <taxon>Burkholderiaceae</taxon>
        <taxon>Burkholderia</taxon>
    </lineage>
</organism>
<sequence>MSELDTALPILTANCARIAPPAGHYSHVCVAAGLVHVSGQLPVSAAGEPLAARPFEEQVRQVLANLDGCLAQAGVTRAALVQVRVYVTDIAMWPVFNRLYAEWIGAHRPARAVAGVSELHYGAAVEVEAVALARPA</sequence>
<proteinExistence type="predicted"/>
<dbReference type="KEGG" id="bgo:BM43_4345"/>
<dbReference type="InterPro" id="IPR006175">
    <property type="entry name" value="YjgF/YER057c/UK114"/>
</dbReference>
<dbReference type="CDD" id="cd00448">
    <property type="entry name" value="YjgF_YER057c_UK114_family"/>
    <property type="match status" value="1"/>
</dbReference>
<comment type="caution">
    <text evidence="1">The sequence shown here is derived from an EMBL/GenBank/DDBJ whole genome shotgun (WGS) entry which is preliminary data.</text>
</comment>
<dbReference type="PANTHER" id="PTHR11803">
    <property type="entry name" value="2-IMINOBUTANOATE/2-IMINOPROPANOATE DEAMINASE RIDA"/>
    <property type="match status" value="1"/>
</dbReference>
<gene>
    <name evidence="1" type="ORF">DM48_189</name>
</gene>
<dbReference type="Pfam" id="PF01042">
    <property type="entry name" value="Ribonuc_L-PSP"/>
    <property type="match status" value="1"/>
</dbReference>
<dbReference type="InterPro" id="IPR035959">
    <property type="entry name" value="RutC-like_sf"/>
</dbReference>
<dbReference type="PANTHER" id="PTHR11803:SF39">
    <property type="entry name" value="2-IMINOBUTANOATE_2-IMINOPROPANOATE DEAMINASE"/>
    <property type="match status" value="1"/>
</dbReference>
<dbReference type="GO" id="GO:0019239">
    <property type="term" value="F:deaminase activity"/>
    <property type="evidence" value="ECO:0007669"/>
    <property type="project" value="TreeGrafter"/>
</dbReference>